<gene>
    <name evidence="1" type="ORF">F8M41_018425</name>
</gene>
<dbReference type="OrthoDB" id="2415604at2759"/>
<evidence type="ECO:0000313" key="2">
    <source>
        <dbReference type="Proteomes" id="UP000439903"/>
    </source>
</evidence>
<protein>
    <submittedName>
        <fullName evidence="1">Uncharacterized protein</fullName>
    </submittedName>
</protein>
<accession>A0A8H4ELE8</accession>
<sequence>MCKEGCSIYWKYIRKLADKQLIPCSESECKQYTRSNSGRCPIHIRGYYTSQYYYKLQNGVVSIQEKSDAMIRKAIDDLLLELSENLFSYNS</sequence>
<dbReference type="Proteomes" id="UP000439903">
    <property type="component" value="Unassembled WGS sequence"/>
</dbReference>
<evidence type="ECO:0000313" key="1">
    <source>
        <dbReference type="EMBL" id="KAF0510313.1"/>
    </source>
</evidence>
<organism evidence="1 2">
    <name type="scientific">Gigaspora margarita</name>
    <dbReference type="NCBI Taxonomy" id="4874"/>
    <lineage>
        <taxon>Eukaryota</taxon>
        <taxon>Fungi</taxon>
        <taxon>Fungi incertae sedis</taxon>
        <taxon>Mucoromycota</taxon>
        <taxon>Glomeromycotina</taxon>
        <taxon>Glomeromycetes</taxon>
        <taxon>Diversisporales</taxon>
        <taxon>Gigasporaceae</taxon>
        <taxon>Gigaspora</taxon>
    </lineage>
</organism>
<name>A0A8H4ELE8_GIGMA</name>
<reference evidence="1 2" key="1">
    <citation type="journal article" date="2019" name="Environ. Microbiol.">
        <title>At the nexus of three kingdoms: the genome of the mycorrhizal fungus Gigaspora margarita provides insights into plant, endobacterial and fungal interactions.</title>
        <authorList>
            <person name="Venice F."/>
            <person name="Ghignone S."/>
            <person name="Salvioli di Fossalunga A."/>
            <person name="Amselem J."/>
            <person name="Novero M."/>
            <person name="Xianan X."/>
            <person name="Sedzielewska Toro K."/>
            <person name="Morin E."/>
            <person name="Lipzen A."/>
            <person name="Grigoriev I.V."/>
            <person name="Henrissat B."/>
            <person name="Martin F.M."/>
            <person name="Bonfante P."/>
        </authorList>
    </citation>
    <scope>NUCLEOTIDE SEQUENCE [LARGE SCALE GENOMIC DNA]</scope>
    <source>
        <strain evidence="1 2">BEG34</strain>
    </source>
</reference>
<dbReference type="AlphaFoldDB" id="A0A8H4ELE8"/>
<proteinExistence type="predicted"/>
<dbReference type="EMBL" id="WTPW01000448">
    <property type="protein sequence ID" value="KAF0510313.1"/>
    <property type="molecule type" value="Genomic_DNA"/>
</dbReference>
<keyword evidence="2" id="KW-1185">Reference proteome</keyword>
<comment type="caution">
    <text evidence="1">The sequence shown here is derived from an EMBL/GenBank/DDBJ whole genome shotgun (WGS) entry which is preliminary data.</text>
</comment>